<dbReference type="AlphaFoldDB" id="A0A5E7AF89"/>
<dbReference type="RefSeq" id="WP_150640889.1">
    <property type="nucleotide sequence ID" value="NZ_CABVHQ010000005.1"/>
</dbReference>
<accession>A0A5E7AF89</accession>
<name>A0A5E7AF89_PSEFL</name>
<dbReference type="OrthoDB" id="6980293at2"/>
<gene>
    <name evidence="1" type="ORF">PS691_00777</name>
</gene>
<sequence>MKSMNKKQILIAAAAAGVVVLGIAGSMLSGAGKKETLSYYEELKEQFFLDDVLTEGEVSYSFLSGNLTVESPEIRLVAAQTNGAETFLKGMLALLGGTNGSTTETGLAAWSRYLLNSSTGGGRAGGVYLKADALKLSRSGDSKDGEIHVQLLGMDMSNPYISHKGADVVLVSEVSDEIQPRAEVDQYGRVVNSDYSWGSNMVARLPFTGAFLNGATGDIGVKVDLDFTIKRSDDGAGSMKFVVVHRNDGSEVGRIVREAEFASIAQLDDVQEQLKGAFSGFIMGAYNTSMGQSVLADATSNFARKAKVANYSLTYKGFDQLKDGFDEYKTATKQQDFAGYCAQAGLSTFQNDFGAKGKDHSDSECAIAGKLVTEGKFEESYMFKEDKSLFAGLFVSKSYTLETN</sequence>
<protein>
    <submittedName>
        <fullName evidence="1">Uncharacterized protein</fullName>
    </submittedName>
</protein>
<reference evidence="1 2" key="1">
    <citation type="submission" date="2019-09" db="EMBL/GenBank/DDBJ databases">
        <authorList>
            <person name="Chandra G."/>
            <person name="Truman W A."/>
        </authorList>
    </citation>
    <scope>NUCLEOTIDE SEQUENCE [LARGE SCALE GENOMIC DNA]</scope>
    <source>
        <strain evidence="1">PS691</strain>
    </source>
</reference>
<evidence type="ECO:0000313" key="2">
    <source>
        <dbReference type="Proteomes" id="UP000337909"/>
    </source>
</evidence>
<organism evidence="1 2">
    <name type="scientific">Pseudomonas fluorescens</name>
    <dbReference type="NCBI Taxonomy" id="294"/>
    <lineage>
        <taxon>Bacteria</taxon>
        <taxon>Pseudomonadati</taxon>
        <taxon>Pseudomonadota</taxon>
        <taxon>Gammaproteobacteria</taxon>
        <taxon>Pseudomonadales</taxon>
        <taxon>Pseudomonadaceae</taxon>
        <taxon>Pseudomonas</taxon>
    </lineage>
</organism>
<proteinExistence type="predicted"/>
<dbReference type="Proteomes" id="UP000337909">
    <property type="component" value="Unassembled WGS sequence"/>
</dbReference>
<dbReference type="EMBL" id="CABVHQ010000005">
    <property type="protein sequence ID" value="VVN76790.1"/>
    <property type="molecule type" value="Genomic_DNA"/>
</dbReference>
<evidence type="ECO:0000313" key="1">
    <source>
        <dbReference type="EMBL" id="VVN76790.1"/>
    </source>
</evidence>